<dbReference type="EMBL" id="UFSW01000001">
    <property type="protein sequence ID" value="SUU98103.1"/>
    <property type="molecule type" value="Genomic_DNA"/>
</dbReference>
<dbReference type="OrthoDB" id="5589463at2"/>
<evidence type="ECO:0000313" key="4">
    <source>
        <dbReference type="EMBL" id="SUU98103.1"/>
    </source>
</evidence>
<dbReference type="Pfam" id="PF03887">
    <property type="entry name" value="YfbU"/>
    <property type="match status" value="1"/>
</dbReference>
<dbReference type="EMBL" id="UGHK01000001">
    <property type="protein sequence ID" value="STO70865.1"/>
    <property type="molecule type" value="Genomic_DNA"/>
</dbReference>
<dbReference type="InterPro" id="IPR023146">
    <property type="entry name" value="YfbU_alpha-helical_sf"/>
</dbReference>
<evidence type="ECO:0000313" key="7">
    <source>
        <dbReference type="Proteomes" id="UP000294229"/>
    </source>
</evidence>
<sequence length="164" mass="19093">MEMTSTQRLILANQYKLMGLLDPNNAAQYARLETVVKGGFGLELKELDKEFSNLSEQECQTVRDTLEMYHALQVSYNNLGDTTTVTPHRLQFAGYCAVREKKYLNYLRFITTTEGKYPEFMQCEHGCDSQTPMWDKYIKMLEAWRSCPHEYHLSMAEIQKILNA</sequence>
<dbReference type="Gene3D" id="1.10.287.680">
    <property type="entry name" value="Helix hairpin bin"/>
    <property type="match status" value="1"/>
</dbReference>
<proteinExistence type="inferred from homology"/>
<dbReference type="Proteomes" id="UP000294229">
    <property type="component" value="Unassembled WGS sequence"/>
</dbReference>
<evidence type="ECO:0000313" key="6">
    <source>
        <dbReference type="Proteomes" id="UP000254620"/>
    </source>
</evidence>
<dbReference type="STRING" id="728.VY92_01210"/>
<accession>A0A0F5EXV1</accession>
<dbReference type="Proteomes" id="UP000254465">
    <property type="component" value="Unassembled WGS sequence"/>
</dbReference>
<dbReference type="RefSeq" id="WP_017805413.1">
    <property type="nucleotide sequence ID" value="NZ_CP034110.1"/>
</dbReference>
<dbReference type="AlphaFoldDB" id="A0A0F5EXV1"/>
<dbReference type="InterPro" id="IPR005587">
    <property type="entry name" value="UPF0304_YfbU"/>
</dbReference>
<dbReference type="HAMAP" id="MF_00762">
    <property type="entry name" value="UPF0304"/>
    <property type="match status" value="1"/>
</dbReference>
<reference evidence="5 6" key="1">
    <citation type="submission" date="2018-06" db="EMBL/GenBank/DDBJ databases">
        <authorList>
            <consortium name="Pathogen Informatics"/>
            <person name="Doyle S."/>
        </authorList>
    </citation>
    <scope>NUCLEOTIDE SEQUENCE [LARGE SCALE GENOMIC DNA]</scope>
    <source>
        <strain evidence="4 6">NCTC10926</strain>
        <strain evidence="3 5">NCTC11296</strain>
    </source>
</reference>
<evidence type="ECO:0000313" key="3">
    <source>
        <dbReference type="EMBL" id="STO70865.1"/>
    </source>
</evidence>
<protein>
    <recommendedName>
        <fullName evidence="1">UPF0304 protein EIG79_01540</fullName>
    </recommendedName>
</protein>
<dbReference type="KEGG" id="apag:EIA51_10590"/>
<dbReference type="eggNOG" id="COG3013">
    <property type="taxonomic scope" value="Bacteria"/>
</dbReference>
<evidence type="ECO:0000313" key="5">
    <source>
        <dbReference type="Proteomes" id="UP000254465"/>
    </source>
</evidence>
<dbReference type="SUPFAM" id="SSF116960">
    <property type="entry name" value="YfbU-like"/>
    <property type="match status" value="1"/>
</dbReference>
<evidence type="ECO:0000256" key="1">
    <source>
        <dbReference type="HAMAP-Rule" id="MF_00762"/>
    </source>
</evidence>
<dbReference type="Proteomes" id="UP000254620">
    <property type="component" value="Unassembled WGS sequence"/>
</dbReference>
<dbReference type="NCBIfam" id="NF003936">
    <property type="entry name" value="PRK05445.1"/>
    <property type="match status" value="1"/>
</dbReference>
<evidence type="ECO:0000313" key="2">
    <source>
        <dbReference type="EMBL" id="RZN61212.1"/>
    </source>
</evidence>
<dbReference type="EMBL" id="RQXS01000003">
    <property type="protein sequence ID" value="RZN61212.1"/>
    <property type="molecule type" value="Genomic_DNA"/>
</dbReference>
<dbReference type="Gene3D" id="1.10.3190.10">
    <property type="entry name" value="yfbu gene product, domain 2"/>
    <property type="match status" value="1"/>
</dbReference>
<name>A0A0F5EXV1_AVIPA</name>
<reference evidence="2 7" key="2">
    <citation type="submission" date="2018-11" db="EMBL/GenBank/DDBJ databases">
        <title>Sequencing Av. paragallinarum serogroups.</title>
        <authorList>
            <person name="Hellmuth J.E."/>
            <person name="Boucher C.E."/>
            <person name="Cason E.D."/>
        </authorList>
    </citation>
    <scope>NUCLEOTIDE SEQUENCE [LARGE SCALE GENOMIC DNA]</scope>
    <source>
        <strain evidence="2 7">SA-3</strain>
    </source>
</reference>
<dbReference type="InterPro" id="IPR023145">
    <property type="entry name" value="YfbU_helix-hairpin_sf"/>
</dbReference>
<gene>
    <name evidence="3" type="primary">yfbU</name>
    <name evidence="2" type="ORF">EIG79_01540</name>
    <name evidence="4" type="ORF">NCTC10926_01511</name>
    <name evidence="3" type="ORF">NCTC11296_00780</name>
</gene>
<organism evidence="2 7">
    <name type="scientific">Avibacterium paragallinarum</name>
    <name type="common">Haemophilus gallinarum</name>
    <dbReference type="NCBI Taxonomy" id="728"/>
    <lineage>
        <taxon>Bacteria</taxon>
        <taxon>Pseudomonadati</taxon>
        <taxon>Pseudomonadota</taxon>
        <taxon>Gammaproteobacteria</taxon>
        <taxon>Pasteurellales</taxon>
        <taxon>Pasteurellaceae</taxon>
        <taxon>Avibacterium</taxon>
    </lineage>
</organism>
<comment type="similarity">
    <text evidence="1">Belongs to the UPF0304 family.</text>
</comment>
<dbReference type="PIRSF" id="PIRSF006272">
    <property type="entry name" value="UCP006272"/>
    <property type="match status" value="1"/>
</dbReference>